<dbReference type="GO" id="GO:0005886">
    <property type="term" value="C:plasma membrane"/>
    <property type="evidence" value="ECO:0007669"/>
    <property type="project" value="UniProtKB-SubCell"/>
</dbReference>
<keyword evidence="1 2" id="KW-0472">Membrane</keyword>
<dbReference type="EMBL" id="JAJEQC010000008">
    <property type="protein sequence ID" value="MCC2137240.1"/>
    <property type="molecule type" value="Genomic_DNA"/>
</dbReference>
<evidence type="ECO:0000256" key="1">
    <source>
        <dbReference type="ARBA" id="ARBA00023136"/>
    </source>
</evidence>
<gene>
    <name evidence="3" type="primary">yidD</name>
    <name evidence="3" type="ORF">LKD31_09435</name>
</gene>
<dbReference type="NCBIfam" id="TIGR00278">
    <property type="entry name" value="membrane protein insertion efficiency factor YidD"/>
    <property type="match status" value="1"/>
</dbReference>
<dbReference type="HAMAP" id="MF_00386">
    <property type="entry name" value="UPF0161_YidD"/>
    <property type="match status" value="1"/>
</dbReference>
<dbReference type="SMART" id="SM01234">
    <property type="entry name" value="Haemolytic"/>
    <property type="match status" value="1"/>
</dbReference>
<comment type="caution">
    <text evidence="3">The sequence shown here is derived from an EMBL/GenBank/DDBJ whole genome shotgun (WGS) entry which is preliminary data.</text>
</comment>
<evidence type="ECO:0000313" key="4">
    <source>
        <dbReference type="Proteomes" id="UP001199424"/>
    </source>
</evidence>
<accession>A0AAE3DHG9</accession>
<organism evidence="3 4">
    <name type="scientific">Hominenteromicrobium mulieris</name>
    <dbReference type="NCBI Taxonomy" id="2885357"/>
    <lineage>
        <taxon>Bacteria</taxon>
        <taxon>Bacillati</taxon>
        <taxon>Bacillota</taxon>
        <taxon>Clostridia</taxon>
        <taxon>Eubacteriales</taxon>
        <taxon>Oscillospiraceae</taxon>
        <taxon>Hominenteromicrobium</taxon>
    </lineage>
</organism>
<dbReference type="PANTHER" id="PTHR33383">
    <property type="entry name" value="MEMBRANE PROTEIN INSERTION EFFICIENCY FACTOR-RELATED"/>
    <property type="match status" value="1"/>
</dbReference>
<dbReference type="Proteomes" id="UP001199424">
    <property type="component" value="Unassembled WGS sequence"/>
</dbReference>
<comment type="subcellular location">
    <subcellularLocation>
        <location evidence="2">Cell membrane</location>
        <topology evidence="2">Peripheral membrane protein</topology>
        <orientation evidence="2">Cytoplasmic side</orientation>
    </subcellularLocation>
</comment>
<evidence type="ECO:0000256" key="2">
    <source>
        <dbReference type="HAMAP-Rule" id="MF_00386"/>
    </source>
</evidence>
<comment type="function">
    <text evidence="2">Could be involved in insertion of integral membrane proteins into the membrane.</text>
</comment>
<dbReference type="Pfam" id="PF01809">
    <property type="entry name" value="YidD"/>
    <property type="match status" value="1"/>
</dbReference>
<evidence type="ECO:0000313" key="3">
    <source>
        <dbReference type="EMBL" id="MCC2137240.1"/>
    </source>
</evidence>
<dbReference type="InterPro" id="IPR002696">
    <property type="entry name" value="Membr_insert_effic_factor_YidD"/>
</dbReference>
<keyword evidence="4" id="KW-1185">Reference proteome</keyword>
<protein>
    <recommendedName>
        <fullName evidence="2">Putative membrane protein insertion efficiency factor</fullName>
    </recommendedName>
</protein>
<dbReference type="PANTHER" id="PTHR33383:SF1">
    <property type="entry name" value="MEMBRANE PROTEIN INSERTION EFFICIENCY FACTOR-RELATED"/>
    <property type="match status" value="1"/>
</dbReference>
<proteinExistence type="inferred from homology"/>
<sequence>MGLIHLYRKLRPRATRGCCKYIPTCSQYGEEAVERYGALLGGVLALWRILRCNPFSRGGYDPVPEKRKKE</sequence>
<dbReference type="AlphaFoldDB" id="A0AAE3DHG9"/>
<reference evidence="3" key="1">
    <citation type="submission" date="2021-10" db="EMBL/GenBank/DDBJ databases">
        <title>Anaerobic single-cell dispensing facilitates the cultivation of human gut bacteria.</title>
        <authorList>
            <person name="Afrizal A."/>
        </authorList>
    </citation>
    <scope>NUCLEOTIDE SEQUENCE</scope>
    <source>
        <strain evidence="3">CLA-AA-H250</strain>
    </source>
</reference>
<name>A0AAE3DHG9_9FIRM</name>
<comment type="similarity">
    <text evidence="2">Belongs to the UPF0161 family.</text>
</comment>
<keyword evidence="2" id="KW-1003">Cell membrane</keyword>